<dbReference type="Proteomes" id="UP000789739">
    <property type="component" value="Unassembled WGS sequence"/>
</dbReference>
<reference evidence="2" key="1">
    <citation type="submission" date="2021-06" db="EMBL/GenBank/DDBJ databases">
        <authorList>
            <person name="Kallberg Y."/>
            <person name="Tangrot J."/>
            <person name="Rosling A."/>
        </authorList>
    </citation>
    <scope>NUCLEOTIDE SEQUENCE</scope>
    <source>
        <strain evidence="2">BR232B</strain>
    </source>
</reference>
<accession>A0A9N9F6U3</accession>
<evidence type="ECO:0000313" key="2">
    <source>
        <dbReference type="EMBL" id="CAG8512945.1"/>
    </source>
</evidence>
<feature type="region of interest" description="Disordered" evidence="1">
    <location>
        <begin position="220"/>
        <end position="240"/>
    </location>
</feature>
<evidence type="ECO:0000256" key="1">
    <source>
        <dbReference type="SAM" id="MobiDB-lite"/>
    </source>
</evidence>
<sequence length="457" mass="51370">MANLKDETFNENETSSISLETSKLESETDKEYQSDSLQNQPLVAESLNDDISRNKDLDPLASNSDVDKSGNDSNALSSQRAAIPEPAKQEISQSIITNQAIDGSNENNSYLQLEELSPESVLNTLTEGIHSTDIQDSDQTSVQRTDEQTLDDQLAEELNLNTLEGVRSTDMQDSDQFIAPTSVQRTDEQTPEDQSAEELNLNTLEGVRRTDMQNSDQFIAPTSVQQEDRTDEQTPDDQSAVELNLNTLEKGVRNTDMQDSGQFIAPTSVQRTDEQTPDDQSPEELNLNTLEEGVRSTDIQDPDRLIVSTSVQQEDRTDKQMFDDHKSESKDNDLCQLIPNFYQLIELCADESDMGLVHKAVIHPTDLERVCKSLAQESYRSISDIRFAKLAEVKIRIVGCYGNRELIFKLLLQNNVIDKHRYEEFIDAERKPESVRSLKPTLATGLYLLKIKSDLGL</sequence>
<protein>
    <submittedName>
        <fullName evidence="2">2270_t:CDS:1</fullName>
    </submittedName>
</protein>
<name>A0A9N9F6U3_9GLOM</name>
<feature type="region of interest" description="Disordered" evidence="1">
    <location>
        <begin position="1"/>
        <end position="91"/>
    </location>
</feature>
<proteinExistence type="predicted"/>
<comment type="caution">
    <text evidence="2">The sequence shown here is derived from an EMBL/GenBank/DDBJ whole genome shotgun (WGS) entry which is preliminary data.</text>
</comment>
<dbReference type="EMBL" id="CAJVPI010000282">
    <property type="protein sequence ID" value="CAG8512945.1"/>
    <property type="molecule type" value="Genomic_DNA"/>
</dbReference>
<feature type="compositionally biased region" description="Basic and acidic residues" evidence="1">
    <location>
        <begin position="22"/>
        <end position="33"/>
    </location>
</feature>
<dbReference type="OrthoDB" id="2417504at2759"/>
<keyword evidence="3" id="KW-1185">Reference proteome</keyword>
<feature type="region of interest" description="Disordered" evidence="1">
    <location>
        <begin position="265"/>
        <end position="284"/>
    </location>
</feature>
<evidence type="ECO:0000313" key="3">
    <source>
        <dbReference type="Proteomes" id="UP000789739"/>
    </source>
</evidence>
<organism evidence="2 3">
    <name type="scientific">Paraglomus brasilianum</name>
    <dbReference type="NCBI Taxonomy" id="144538"/>
    <lineage>
        <taxon>Eukaryota</taxon>
        <taxon>Fungi</taxon>
        <taxon>Fungi incertae sedis</taxon>
        <taxon>Mucoromycota</taxon>
        <taxon>Glomeromycotina</taxon>
        <taxon>Glomeromycetes</taxon>
        <taxon>Paraglomerales</taxon>
        <taxon>Paraglomeraceae</taxon>
        <taxon>Paraglomus</taxon>
    </lineage>
</organism>
<dbReference type="AlphaFoldDB" id="A0A9N9F6U3"/>
<feature type="non-terminal residue" evidence="2">
    <location>
        <position position="1"/>
    </location>
</feature>
<feature type="compositionally biased region" description="Polar residues" evidence="1">
    <location>
        <begin position="11"/>
        <end position="21"/>
    </location>
</feature>
<feature type="compositionally biased region" description="Polar residues" evidence="1">
    <location>
        <begin position="71"/>
        <end position="80"/>
    </location>
</feature>
<gene>
    <name evidence="2" type="ORF">PBRASI_LOCUS3210</name>
</gene>